<dbReference type="InParanoid" id="B5RSU1"/>
<dbReference type="RefSeq" id="XP_002770020.1">
    <property type="nucleotide sequence ID" value="XM_002769974.1"/>
</dbReference>
<dbReference type="Gene3D" id="3.40.50.150">
    <property type="entry name" value="Vaccinia Virus protein VP39"/>
    <property type="match status" value="1"/>
</dbReference>
<dbReference type="PANTHER" id="PTHR43861">
    <property type="entry name" value="TRANS-ACONITATE 2-METHYLTRANSFERASE-RELATED"/>
    <property type="match status" value="1"/>
</dbReference>
<dbReference type="AlphaFoldDB" id="B5RSU1"/>
<dbReference type="Pfam" id="PF13489">
    <property type="entry name" value="Methyltransf_23"/>
    <property type="match status" value="1"/>
</dbReference>
<dbReference type="VEuPathDB" id="FungiDB:DEHA2A09724g"/>
<dbReference type="Proteomes" id="UP000000599">
    <property type="component" value="Chromosome A"/>
</dbReference>
<dbReference type="EMBL" id="CR382133">
    <property type="protein sequence ID" value="CAR65397.1"/>
    <property type="molecule type" value="Genomic_DNA"/>
</dbReference>
<accession>B5RSU1</accession>
<dbReference type="STRING" id="284592.B5RSU1"/>
<dbReference type="HOGENOM" id="CLU_849913_0_0_1"/>
<dbReference type="eggNOG" id="KOG1270">
    <property type="taxonomic scope" value="Eukaryota"/>
</dbReference>
<evidence type="ECO:0000313" key="2">
    <source>
        <dbReference type="Proteomes" id="UP000000599"/>
    </source>
</evidence>
<dbReference type="GeneID" id="8998060"/>
<gene>
    <name evidence="1" type="ordered locus">DEHA2A09724g</name>
</gene>
<sequence>MTEDQHKLAIEANIKVFDSKMAEDYDKRDAMQFLSIFFAKSLLEFDVSSPRKTPEESNKLIGDPEQPYNGFSPDKSLPDPHTFGTQFPGSVFKPGMKMMDFACGTGILTQYFAPYLATNSDQTSDIIGVDINSTFLAKYNEKASHVNATYDGVAMTSYLCDILDPTAQEVVSQFEGSMDLITCTLSYHHIDNYEKVTQKLSTFLRPGGWLFIVDFYNEDVETSVSATKSASEAVRHMGGLKVDALNKTLGEYSNLANVSSAREARVYLWQEQPFIEHHLPDEINEKLKNNQLRSKISNGTTVYLVETSLILAIGQKK</sequence>
<evidence type="ECO:0000313" key="1">
    <source>
        <dbReference type="EMBL" id="CAR65397.1"/>
    </source>
</evidence>
<dbReference type="KEGG" id="dha:DEHA2A09724g"/>
<dbReference type="InterPro" id="IPR029063">
    <property type="entry name" value="SAM-dependent_MTases_sf"/>
</dbReference>
<dbReference type="CDD" id="cd02440">
    <property type="entry name" value="AdoMet_MTases"/>
    <property type="match status" value="1"/>
</dbReference>
<dbReference type="OrthoDB" id="3647at2759"/>
<organism evidence="1 2">
    <name type="scientific">Debaryomyces hansenii (strain ATCC 36239 / CBS 767 / BCRC 21394 / JCM 1990 / NBRC 0083 / IGC 2968)</name>
    <name type="common">Yeast</name>
    <name type="synonym">Torulaspora hansenii</name>
    <dbReference type="NCBI Taxonomy" id="284592"/>
    <lineage>
        <taxon>Eukaryota</taxon>
        <taxon>Fungi</taxon>
        <taxon>Dikarya</taxon>
        <taxon>Ascomycota</taxon>
        <taxon>Saccharomycotina</taxon>
        <taxon>Pichiomycetes</taxon>
        <taxon>Debaryomycetaceae</taxon>
        <taxon>Debaryomyces</taxon>
    </lineage>
</organism>
<dbReference type="SUPFAM" id="SSF53335">
    <property type="entry name" value="S-adenosyl-L-methionine-dependent methyltransferases"/>
    <property type="match status" value="1"/>
</dbReference>
<proteinExistence type="predicted"/>
<keyword evidence="2" id="KW-1185">Reference proteome</keyword>
<dbReference type="OMA" id="KAHEYDN"/>
<name>B5RSU1_DEBHA</name>
<reference evidence="1 2" key="1">
    <citation type="journal article" date="2004" name="Nature">
        <title>Genome evolution in yeasts.</title>
        <authorList>
            <consortium name="Genolevures"/>
            <person name="Dujon B."/>
            <person name="Sherman D."/>
            <person name="Fischer G."/>
            <person name="Durrens P."/>
            <person name="Casaregola S."/>
            <person name="Lafontaine I."/>
            <person name="de Montigny J."/>
            <person name="Marck C."/>
            <person name="Neuveglise C."/>
            <person name="Talla E."/>
            <person name="Goffard N."/>
            <person name="Frangeul L."/>
            <person name="Aigle M."/>
            <person name="Anthouard V."/>
            <person name="Babour A."/>
            <person name="Barbe V."/>
            <person name="Barnay S."/>
            <person name="Blanchin S."/>
            <person name="Beckerich J.M."/>
            <person name="Beyne E."/>
            <person name="Bleykasten C."/>
            <person name="Boisrame A."/>
            <person name="Boyer J."/>
            <person name="Cattolico L."/>
            <person name="Confanioleri F."/>
            <person name="de Daruvar A."/>
            <person name="Despons L."/>
            <person name="Fabre E."/>
            <person name="Fairhead C."/>
            <person name="Ferry-Dumazet H."/>
            <person name="Groppi A."/>
            <person name="Hantraye F."/>
            <person name="Hennequin C."/>
            <person name="Jauniaux N."/>
            <person name="Joyet P."/>
            <person name="Kachouri R."/>
            <person name="Kerrest A."/>
            <person name="Koszul R."/>
            <person name="Lemaire M."/>
            <person name="Lesur I."/>
            <person name="Ma L."/>
            <person name="Muller H."/>
            <person name="Nicaud J.M."/>
            <person name="Nikolski M."/>
            <person name="Oztas S."/>
            <person name="Ozier-Kalogeropoulos O."/>
            <person name="Pellenz S."/>
            <person name="Potier S."/>
            <person name="Richard G.F."/>
            <person name="Straub M.L."/>
            <person name="Suleau A."/>
            <person name="Swennene D."/>
            <person name="Tekaia F."/>
            <person name="Wesolowski-Louvel M."/>
            <person name="Westhof E."/>
            <person name="Wirth B."/>
            <person name="Zeniou-Meyer M."/>
            <person name="Zivanovic I."/>
            <person name="Bolotin-Fukuhara M."/>
            <person name="Thierry A."/>
            <person name="Bouchier C."/>
            <person name="Caudron B."/>
            <person name="Scarpelli C."/>
            <person name="Gaillardin C."/>
            <person name="Weissenbach J."/>
            <person name="Wincker P."/>
            <person name="Souciet J.L."/>
        </authorList>
    </citation>
    <scope>NUCLEOTIDE SEQUENCE [LARGE SCALE GENOMIC DNA]</scope>
    <source>
        <strain evidence="2">ATCC 36239 / CBS 767 / BCRC 21394 / JCM 1990 / NBRC 0083 / IGC 2968</strain>
    </source>
</reference>
<protein>
    <submittedName>
        <fullName evidence="1">DEHA2A09724p</fullName>
    </submittedName>
</protein>